<proteinExistence type="predicted"/>
<dbReference type="PANTHER" id="PTHR47197">
    <property type="entry name" value="PROTEIN NIRF"/>
    <property type="match status" value="1"/>
</dbReference>
<dbReference type="GO" id="GO:0005975">
    <property type="term" value="P:carbohydrate metabolic process"/>
    <property type="evidence" value="ECO:0007669"/>
    <property type="project" value="UniProtKB-ARBA"/>
</dbReference>
<dbReference type="Pfam" id="PF19406">
    <property type="entry name" value="PKD_5"/>
    <property type="match status" value="6"/>
</dbReference>
<dbReference type="NCBIfam" id="TIGR02276">
    <property type="entry name" value="beta_rpt_yvtn"/>
    <property type="match status" value="5"/>
</dbReference>
<reference evidence="3 4" key="1">
    <citation type="submission" date="2019-03" db="EMBL/GenBank/DDBJ databases">
        <authorList>
            <person name="Kim M.K.M."/>
        </authorList>
    </citation>
    <scope>NUCLEOTIDE SEQUENCE [LARGE SCALE GENOMIC DNA]</scope>
    <source>
        <strain evidence="3 4">17J68-15</strain>
    </source>
</reference>
<protein>
    <recommendedName>
        <fullName evidence="2">PKD domain-containing protein</fullName>
    </recommendedName>
</protein>
<dbReference type="SUPFAM" id="SSF51004">
    <property type="entry name" value="C-terminal (heme d1) domain of cytochrome cd1-nitrite reductase"/>
    <property type="match status" value="2"/>
</dbReference>
<dbReference type="Pfam" id="PF10282">
    <property type="entry name" value="Lactonase"/>
    <property type="match status" value="2"/>
</dbReference>
<evidence type="ECO:0000313" key="4">
    <source>
        <dbReference type="Proteomes" id="UP000295164"/>
    </source>
</evidence>
<dbReference type="InterPro" id="IPR019405">
    <property type="entry name" value="Lactonase_7-beta_prop"/>
</dbReference>
<dbReference type="SMART" id="SM00089">
    <property type="entry name" value="PKD"/>
    <property type="match status" value="1"/>
</dbReference>
<feature type="chain" id="PRO_5020762130" description="PKD domain-containing protein" evidence="1">
    <location>
        <begin position="21"/>
        <end position="3167"/>
    </location>
</feature>
<dbReference type="PROSITE" id="PS50093">
    <property type="entry name" value="PKD"/>
    <property type="match status" value="1"/>
</dbReference>
<dbReference type="InterPro" id="IPR013320">
    <property type="entry name" value="ConA-like_dom_sf"/>
</dbReference>
<feature type="signal peptide" evidence="1">
    <location>
        <begin position="1"/>
        <end position="20"/>
    </location>
</feature>
<evidence type="ECO:0000313" key="3">
    <source>
        <dbReference type="EMBL" id="TCZ63395.1"/>
    </source>
</evidence>
<dbReference type="Pfam" id="PF13585">
    <property type="entry name" value="CHU_C"/>
    <property type="match status" value="1"/>
</dbReference>
<dbReference type="Gene3D" id="2.130.10.10">
    <property type="entry name" value="YVTN repeat-like/Quinoprotein amine dehydrogenase"/>
    <property type="match status" value="5"/>
</dbReference>
<organism evidence="3 4">
    <name type="scientific">Flaviaesturariibacter aridisoli</name>
    <dbReference type="NCBI Taxonomy" id="2545761"/>
    <lineage>
        <taxon>Bacteria</taxon>
        <taxon>Pseudomonadati</taxon>
        <taxon>Bacteroidota</taxon>
        <taxon>Chitinophagia</taxon>
        <taxon>Chitinophagales</taxon>
        <taxon>Chitinophagaceae</taxon>
        <taxon>Flaviaestuariibacter</taxon>
    </lineage>
</organism>
<dbReference type="Proteomes" id="UP000295164">
    <property type="component" value="Unassembled WGS sequence"/>
</dbReference>
<dbReference type="PANTHER" id="PTHR47197:SF3">
    <property type="entry name" value="DIHYDRO-HEME D1 DEHYDROGENASE"/>
    <property type="match status" value="1"/>
</dbReference>
<accession>A0A4V2WLL9</accession>
<dbReference type="SUPFAM" id="SSF49899">
    <property type="entry name" value="Concanavalin A-like lectins/glucanases"/>
    <property type="match status" value="2"/>
</dbReference>
<dbReference type="Pfam" id="PF18911">
    <property type="entry name" value="PKD_4"/>
    <property type="match status" value="1"/>
</dbReference>
<keyword evidence="4" id="KW-1185">Reference proteome</keyword>
<dbReference type="InterPro" id="IPR011048">
    <property type="entry name" value="Haem_d1_sf"/>
</dbReference>
<sequence length="3167" mass="313517">MKKRFLLALVATIGSVCAFAQAPNTISGLKLWLDGSDPNGNGTAPGNGSAVVTWTDKSGNGLNAVALGGGGTTAPVYNSGAIGTAGTISFNRTASVVAGYTVPGLDIRAAVRPDVTIFTVYRQGATANLGQQAVWGNDNGGWDRFLFTRLNGNDGAVSRGQTVAPFTIDLPNAGAPGLVRLVTTLYDGNVSGGVNNGVDNGSAVYFNGQLVATTSDFTHASNAQTALRIGYDGDDNFFQGEIAEMIVYERKLTGCEIQTVNRYLSDKYSQAYKFPTATADGATTVCSGGFVSMNSSMVDGNEWQSSANGTTWVTIPGATSQQYTATASGFYRVRICGNEASSPITVTVNAQPTATFSYPGTPFCPSGTAMPTLTGTAGGTWTSTAGLSLNAGTGAIDLAASTPGLYTVTYTVAAAGGCSQAQSSVRIGINTQADVTQPANATACAGSTTTLTAFAGTAGSYTWTNNNTATGLAASGSGNIAAFTASNGGNTPLTSTITVTPVGSGLQGFAYIPNLNGNTVSVLNLANNVVVATIPVANGPFGVTVLPDRSKVLVASSASNVVSVINTASNTVVGTSPYNNPHGLVPSPDGSRVYVNGYTPGNSGALSWIDMSSPTYVSNFMAIVPNPEGMAVSPDGQKVYVASATAPGYLYVVNTTAPYTVVTVAVGDYPQGVAVAPNGRFIYVTNANNASVSVIDASTYSVQNIPVGTAPLGIAISPDGSRVYVSNAASNAVSVINTATNTVLGNIPVGTYPYGISVSPDGGKVYVANRLSNNLSIIDASLNTGSTVAFAGANGPIGIGNMLAATYQCNGTPKTFTLTVNPKPSWNNAGFSTSICNNQGIGLSISNGGNVPGADYSWTLDNPAIGADATGSGNGLSFTGTNPGTTNISGLFTVTPSYTNNGVTCAGNANTFTITVKPSTSVNVPGSQSVCAGGATAAVTFSGGIAGTTYSWVNANPSIGLAASGSGDIPSFTAVNAGSTPQTATIFVTPTANGCQGQSRSFTITVNPQPAATISYSGSPFCATGTATPTRTGTGGGTYTSASGLSINTTTGVIDLAASTAGTYTITYTVPAANGCSAVTATASVTINASVTVNAPGNQALCAGAASTAVTFSGTAGSYTWTNSNPSIGLAASGSGNIASFTAVNGTNAPATATVTVTPVGSSSPVSAAPLPDLFYYTFEGTGTSVPNLASAPPAGTTTATIGGGQTKGAGTCGNSLIGTGQASTGDYVNTNWAPNLGNSSWTLSFKTSNVPSTTSTYYILGDVNAGGFRVFTGGVAGAGNWILRGPLADVLAPGGASTGASTTTFVYDAAANVIHAYVNGTLVQSVPQGGVSFTGAGPFKVGGYSSSASLPAGSTLDNFRLYSRALSAAEVQLLDACETYVSCNGTPQSFTITVNPAPTASISYSGTPFCATGTATLTFSGTTGGSYSSTTGLSIDATTGVIDLAASTPGTYTVTYTIAAANGCSELTSSTSVTIQAAAVITQPGNQTVCGGSATSAVTFSGTNGSGFTWTNNTPGIGLAASGTGNLPAFTAVNNSGAPVTATITVSMTANAGFCAAAPKTFTITVSPQRTASFSYTSSPYCSGTGTASPTFAGTAGGTYSSTTGLSLNSSTGAVDIAASTPGTYTVTYTIAASGPCPQVTATANITINPPVTATISASGPLTICSGGSVTLSAPTTPGATYLWSNGATTSSISASAAGNYSVTVTANGCVANGGPVTVSVNPVPTVNAITAQTLCAGGATTAVSFSGTVPGTVYTWANSNSAIGLAATGTGNIASFTAVNSTATAQTATITVTPSYTAGGVTCTGSAATFTITVNPTPTVAAVASQTVCAGAATTAVTFSGAVSGSTYTWTNSNPSIGLGATGSGNIASFTAANATATAQTATITVLPSAAGCPGAPQPFTITVNPAPTVNAIVSQNLCNGANTTAVTFSGSVPGTVYNWANNTTSIGLAASGSGNIASFAAVNNGTAAVTALVTVTPSYTAGGTTCPGTAASFSITVNPTPTVNTVASQIMCNNTGSTAVVFSGTVASTAYTWTNNNPSIGLAPSGSGNIASFTAVNNGTAPVTATITVTPQATLSGRAYVPNNTSGTVSMIDLSTGAAIGSPITVGANPFGVAVLPDRSKIYVSNTGGNSVSVINTTTNSVTGSSPYNAPHGLAASPDGTRVYVNGWTDNAVSWIDVASNVSTFMTNVTQPEGMAVSADGARLYVASSVSAGKLVVLNTASNAVLASIGVGAFPQGVALSADGSKVYVVNNGSASVSVISTASNSVTATIPVGADPLGVAVSPDGSKVYVTNSGNNNVSVINTATNALTASIAVGNYPYGVAVSPDGSTVYVANRNSNSVSIINAATNAVTSVAVGAAPIALGQFTTASLQCAGTPKTFTITVNPTPVVNAVTGQTLCAGAATTAVSFSGAVPGTVFNWTNNNPSIGLAASGTGNIAAFTAVNATATVQTATITVTPSFASGGQTCTGTPVTFTITVNPTPAATAVSSQVLCNGSATAAVSFSGPVSGTTYSWTNSNTSIGLAGSGTGNIASFTAVNSSSTVQVATITVIPSAAGCPGAAQTFTITVNPTPSVNVVTNQSLCNGANTTAISFGGSVAGAVYNWTNNTASIGLAAAGTGNIASFAALNNTNAAVTATITVTPSFSNSGQTCAGNPATFTITVNPTPSVTALAGQAVCNRAATTAVNFSGAVSGTTYSWTNSTPSIGLAAAGTGDIASFTATNSTTLPVTATITVTPSAAGCAGSVQTFTITVNPTAVVNAVAPVTVCAGQGINVPNFNGPVAGTQFSWANDNTAIGLGAAGSGNIAPFTAVNNGTTPIVANVTVTPTANGCAGTAVTFAITVNPLPTGTITAPNGTLICAGGSTQLQASGGTSYQWFLGGNPIPGATGATFNASTAGTYTVNISNSFGCTRAASNSIVLTLVQKPTAGFTFNSYCVNTPVQFTNTSGTGGSGIVTYQWSFGNGQNSTLQHPAATYGGTGNYTVQLIASPNGCTSLNDTVRQTIRIEAPLPGQRLATQDVVSGRATELHARNLPNGRYSWTPATGLSNPFIWYPVATLSQQQEYRIQVSFASGCVTVDTLLVRVQKGDDIFVPTAFSPDGDGVNDLLKPITVGLTTFRYFRVYDQLGREVFATTAINQGWDGRYKGQPLRADTYIWVAEGRDSSG</sequence>
<dbReference type="InterPro" id="IPR022409">
    <property type="entry name" value="PKD/Chitinase_dom"/>
</dbReference>
<comment type="caution">
    <text evidence="3">The sequence shown here is derived from an EMBL/GenBank/DDBJ whole genome shotgun (WGS) entry which is preliminary data.</text>
</comment>
<dbReference type="OrthoDB" id="9801383at2"/>
<dbReference type="RefSeq" id="WP_131854551.1">
    <property type="nucleotide sequence ID" value="NZ_SKFH01000084.1"/>
</dbReference>
<dbReference type="Gene3D" id="2.60.40.10">
    <property type="entry name" value="Immunoglobulins"/>
    <property type="match status" value="2"/>
</dbReference>
<gene>
    <name evidence="3" type="ORF">E0486_18535</name>
</gene>
<keyword evidence="1" id="KW-0732">Signal</keyword>
<dbReference type="SUPFAM" id="SSF49299">
    <property type="entry name" value="PKD domain"/>
    <property type="match status" value="1"/>
</dbReference>
<feature type="domain" description="PKD" evidence="2">
    <location>
        <begin position="2949"/>
        <end position="2991"/>
    </location>
</feature>
<feature type="non-terminal residue" evidence="3">
    <location>
        <position position="3167"/>
    </location>
</feature>
<dbReference type="InterPro" id="IPR011964">
    <property type="entry name" value="YVTN_b-propeller_repeat"/>
</dbReference>
<dbReference type="Pfam" id="PF13385">
    <property type="entry name" value="Laminin_G_3"/>
    <property type="match status" value="2"/>
</dbReference>
<dbReference type="Gene3D" id="2.60.120.200">
    <property type="match status" value="2"/>
</dbReference>
<dbReference type="InterPro" id="IPR035986">
    <property type="entry name" value="PKD_dom_sf"/>
</dbReference>
<evidence type="ECO:0000256" key="1">
    <source>
        <dbReference type="SAM" id="SignalP"/>
    </source>
</evidence>
<dbReference type="EMBL" id="SKFH01000084">
    <property type="protein sequence ID" value="TCZ63395.1"/>
    <property type="molecule type" value="Genomic_DNA"/>
</dbReference>
<dbReference type="GO" id="GO:0004553">
    <property type="term" value="F:hydrolase activity, hydrolyzing O-glycosyl compounds"/>
    <property type="evidence" value="ECO:0007669"/>
    <property type="project" value="UniProtKB-ARBA"/>
</dbReference>
<name>A0A4V2WLL9_9BACT</name>
<evidence type="ECO:0000259" key="2">
    <source>
        <dbReference type="PROSITE" id="PS50093"/>
    </source>
</evidence>
<dbReference type="InterPro" id="IPR000601">
    <property type="entry name" value="PKD_dom"/>
</dbReference>
<dbReference type="InterPro" id="IPR051200">
    <property type="entry name" value="Host-pathogen_enzymatic-act"/>
</dbReference>
<dbReference type="InterPro" id="IPR015943">
    <property type="entry name" value="WD40/YVTN_repeat-like_dom_sf"/>
</dbReference>
<dbReference type="InterPro" id="IPR013783">
    <property type="entry name" value="Ig-like_fold"/>
</dbReference>
<dbReference type="InterPro" id="IPR045828">
    <property type="entry name" value="PKD_Bacteroidetes"/>
</dbReference>